<sequence>MKFADPKNDFAFKKIFGNEQYKNILISFLNAVLDFQNEKSIVDVSLANPYQIPKIPDLKETILDIKATNQKGETFIVEMQKKDIGDFAKRSLFYTSKAYVSQLPKGNDYATLKKVYFIGILNFEMFENKNYISRHLIINQETKMQDLKDFEFNFIELSKFHKKLDELETLLDKWIYFLKYAGDLTLIPKEYADIREFQEAFLIATQTMWDKEEIEVYDYVSLKEIDDMNALKTATKKGFEKGRQEGMVQGKKEGEKQKAIEIAKNLLDVLDDEMIALKTGLDKEEVRHLR</sequence>
<dbReference type="EMBL" id="FPHP01000018">
    <property type="protein sequence ID" value="SFV75115.1"/>
    <property type="molecule type" value="Genomic_DNA"/>
</dbReference>
<name>A0A1W1D386_9ZZZZ</name>
<dbReference type="PANTHER" id="PTHR41317">
    <property type="entry name" value="PD-(D_E)XK NUCLEASE FAMILY TRANSPOSASE"/>
    <property type="match status" value="1"/>
</dbReference>
<proteinExistence type="predicted"/>
<dbReference type="GO" id="GO:0004029">
    <property type="term" value="F:aldehyde dehydrogenase (NAD+) activity"/>
    <property type="evidence" value="ECO:0007669"/>
    <property type="project" value="UniProtKB-EC"/>
</dbReference>
<dbReference type="Pfam" id="PF12784">
    <property type="entry name" value="PDDEXK_2"/>
    <property type="match status" value="1"/>
</dbReference>
<dbReference type="PANTHER" id="PTHR41317:SF1">
    <property type="entry name" value="PD-(D_E)XK NUCLEASE FAMILY TRANSPOSASE"/>
    <property type="match status" value="1"/>
</dbReference>
<evidence type="ECO:0000313" key="1">
    <source>
        <dbReference type="EMBL" id="SFV75115.1"/>
    </source>
</evidence>
<organism evidence="1">
    <name type="scientific">hydrothermal vent metagenome</name>
    <dbReference type="NCBI Taxonomy" id="652676"/>
    <lineage>
        <taxon>unclassified sequences</taxon>
        <taxon>metagenomes</taxon>
        <taxon>ecological metagenomes</taxon>
    </lineage>
</organism>
<protein>
    <submittedName>
        <fullName evidence="1">Aldehyde dehydrogenase</fullName>
        <ecNumber evidence="1">1.2.1.3</ecNumber>
    </submittedName>
</protein>
<dbReference type="NCBIfam" id="TIGR01784">
    <property type="entry name" value="T_den_put_tspse"/>
    <property type="match status" value="1"/>
</dbReference>
<dbReference type="InterPro" id="IPR010106">
    <property type="entry name" value="RpnA"/>
</dbReference>
<keyword evidence="1" id="KW-0560">Oxidoreductase</keyword>
<gene>
    <name evidence="1" type="ORF">MNB_SM-3-1204</name>
</gene>
<accession>A0A1W1D386</accession>
<dbReference type="AlphaFoldDB" id="A0A1W1D386"/>
<dbReference type="EC" id="1.2.1.3" evidence="1"/>
<reference evidence="1" key="1">
    <citation type="submission" date="2016-10" db="EMBL/GenBank/DDBJ databases">
        <authorList>
            <person name="de Groot N.N."/>
        </authorList>
    </citation>
    <scope>NUCLEOTIDE SEQUENCE</scope>
</reference>